<proteinExistence type="inferred from homology"/>
<dbReference type="PROSITE" id="PS51352">
    <property type="entry name" value="THIOREDOXIN_2"/>
    <property type="match status" value="2"/>
</dbReference>
<organism evidence="15 16">
    <name type="scientific">Cicer arietinum</name>
    <name type="common">Chickpea</name>
    <name type="synonym">Garbanzo</name>
    <dbReference type="NCBI Taxonomy" id="3827"/>
    <lineage>
        <taxon>Eukaryota</taxon>
        <taxon>Viridiplantae</taxon>
        <taxon>Streptophyta</taxon>
        <taxon>Embryophyta</taxon>
        <taxon>Tracheophyta</taxon>
        <taxon>Spermatophyta</taxon>
        <taxon>Magnoliopsida</taxon>
        <taxon>eudicotyledons</taxon>
        <taxon>Gunneridae</taxon>
        <taxon>Pentapetalae</taxon>
        <taxon>rosids</taxon>
        <taxon>fabids</taxon>
        <taxon>Fabales</taxon>
        <taxon>Fabaceae</taxon>
        <taxon>Papilionoideae</taxon>
        <taxon>50 kb inversion clade</taxon>
        <taxon>NPAAA clade</taxon>
        <taxon>Hologalegina</taxon>
        <taxon>IRL clade</taxon>
        <taxon>Cicereae</taxon>
        <taxon>Cicer</taxon>
    </lineage>
</organism>
<reference evidence="15" key="1">
    <citation type="journal article" date="2013" name="Nat. Biotechnol.">
        <title>Draft genome sequence of chickpea (Cicer arietinum) provides a resource for trait improvement.</title>
        <authorList>
            <person name="Varshney R.K."/>
            <person name="Song C."/>
            <person name="Saxena R.K."/>
            <person name="Azam S."/>
            <person name="Yu S."/>
            <person name="Sharpe A.G."/>
            <person name="Cannon S."/>
            <person name="Baek J."/>
            <person name="Rosen B.D."/>
            <person name="Tar'an B."/>
            <person name="Millan T."/>
            <person name="Zhang X."/>
            <person name="Ramsay L.D."/>
            <person name="Iwata A."/>
            <person name="Wang Y."/>
            <person name="Nelson W."/>
            <person name="Farmer A.D."/>
            <person name="Gaur P.M."/>
            <person name="Soderlund C."/>
            <person name="Penmetsa R.V."/>
            <person name="Xu C."/>
            <person name="Bharti A.K."/>
            <person name="He W."/>
            <person name="Winter P."/>
            <person name="Zhao S."/>
            <person name="Hane J.K."/>
            <person name="Carrasquilla-Garcia N."/>
            <person name="Condie J.A."/>
            <person name="Upadhyaya H.D."/>
            <person name="Luo M.C."/>
            <person name="Thudi M."/>
            <person name="Gowda C.L."/>
            <person name="Singh N.P."/>
            <person name="Lichtenzveig J."/>
            <person name="Gali K.K."/>
            <person name="Rubio J."/>
            <person name="Nadarajan N."/>
            <person name="Dolezel J."/>
            <person name="Bansal K.C."/>
            <person name="Xu X."/>
            <person name="Edwards D."/>
            <person name="Zhang G."/>
            <person name="Kahl G."/>
            <person name="Gil J."/>
            <person name="Singh K.B."/>
            <person name="Datta S.K."/>
            <person name="Jackson S.A."/>
            <person name="Wang J."/>
            <person name="Cook D.R."/>
        </authorList>
    </citation>
    <scope>NUCLEOTIDE SEQUENCE [LARGE SCALE GENOMIC DNA]</scope>
    <source>
        <strain evidence="15">cv. CDC Frontier</strain>
    </source>
</reference>
<protein>
    <recommendedName>
        <fullName evidence="4">protein disulfide-isomerase</fullName>
        <ecNumber evidence="4">5.3.4.1</ecNumber>
    </recommendedName>
</protein>
<comment type="similarity">
    <text evidence="3">Belongs to the protein disulfide isomerase family.</text>
</comment>
<dbReference type="FunFam" id="3.40.30.10:FF:000134">
    <property type="entry name" value="Protein disulfide-isomerase"/>
    <property type="match status" value="1"/>
</dbReference>
<dbReference type="GO" id="GO:0003756">
    <property type="term" value="F:protein disulfide isomerase activity"/>
    <property type="evidence" value="ECO:0007669"/>
    <property type="project" value="UniProtKB-EC"/>
</dbReference>
<evidence type="ECO:0000256" key="13">
    <source>
        <dbReference type="SAM" id="SignalP"/>
    </source>
</evidence>
<dbReference type="FunFam" id="3.40.30.10:FF:000204">
    <property type="entry name" value="Protein disulfide isomerase-like 1-6"/>
    <property type="match status" value="1"/>
</dbReference>
<dbReference type="Proteomes" id="UP000087171">
    <property type="component" value="Chromosome Ca1"/>
</dbReference>
<dbReference type="Pfam" id="PF13848">
    <property type="entry name" value="Thioredoxin_6"/>
    <property type="match status" value="1"/>
</dbReference>
<evidence type="ECO:0000313" key="15">
    <source>
        <dbReference type="Proteomes" id="UP000087171"/>
    </source>
</evidence>
<evidence type="ECO:0000256" key="7">
    <source>
        <dbReference type="ARBA" id="ARBA00022824"/>
    </source>
</evidence>
<evidence type="ECO:0000256" key="5">
    <source>
        <dbReference type="ARBA" id="ARBA00022729"/>
    </source>
</evidence>
<feature type="chain" id="PRO_5010287965" description="protein disulfide-isomerase" evidence="13">
    <location>
        <begin position="25"/>
        <end position="521"/>
    </location>
</feature>
<keyword evidence="5 13" id="KW-0732">Signal</keyword>
<dbReference type="eggNOG" id="KOG0190">
    <property type="taxonomic scope" value="Eukaryota"/>
</dbReference>
<keyword evidence="9" id="KW-0325">Glycoprotein</keyword>
<dbReference type="Pfam" id="PF00085">
    <property type="entry name" value="Thioredoxin"/>
    <property type="match status" value="2"/>
</dbReference>
<dbReference type="CDD" id="cd02982">
    <property type="entry name" value="PDI_b'_family"/>
    <property type="match status" value="1"/>
</dbReference>
<dbReference type="GO" id="GO:0034976">
    <property type="term" value="P:response to endoplasmic reticulum stress"/>
    <property type="evidence" value="ECO:0007669"/>
    <property type="project" value="TreeGrafter"/>
</dbReference>
<dbReference type="InterPro" id="IPR013766">
    <property type="entry name" value="Thioredoxin_domain"/>
</dbReference>
<evidence type="ECO:0000256" key="6">
    <source>
        <dbReference type="ARBA" id="ARBA00022737"/>
    </source>
</evidence>
<accession>A0A1S2XEK6</accession>
<dbReference type="STRING" id="3827.A0A1S2XEK6"/>
<keyword evidence="7" id="KW-0256">Endoplasmic reticulum</keyword>
<evidence type="ECO:0000256" key="4">
    <source>
        <dbReference type="ARBA" id="ARBA00012723"/>
    </source>
</evidence>
<keyword evidence="10" id="KW-0413">Isomerase</keyword>
<keyword evidence="11" id="KW-0676">Redox-active center</keyword>
<dbReference type="AlphaFoldDB" id="A0A1S2XEK6"/>
<dbReference type="KEGG" id="cam:101509542"/>
<evidence type="ECO:0000256" key="2">
    <source>
        <dbReference type="ARBA" id="ARBA00004319"/>
    </source>
</evidence>
<evidence type="ECO:0000256" key="8">
    <source>
        <dbReference type="ARBA" id="ARBA00023157"/>
    </source>
</evidence>
<dbReference type="CDD" id="cd02981">
    <property type="entry name" value="PDI_b_family"/>
    <property type="match status" value="1"/>
</dbReference>
<dbReference type="GO" id="GO:0005788">
    <property type="term" value="C:endoplasmic reticulum lumen"/>
    <property type="evidence" value="ECO:0007669"/>
    <property type="project" value="UniProtKB-SubCell"/>
</dbReference>
<feature type="domain" description="Thioredoxin" evidence="14">
    <location>
        <begin position="383"/>
        <end position="511"/>
    </location>
</feature>
<dbReference type="FunFam" id="3.40.30.10:FF:000042">
    <property type="entry name" value="protein disulfide-isomerase A2"/>
    <property type="match status" value="1"/>
</dbReference>
<dbReference type="PANTHER" id="PTHR18929">
    <property type="entry name" value="PROTEIN DISULFIDE ISOMERASE"/>
    <property type="match status" value="1"/>
</dbReference>
<feature type="domain" description="Thioredoxin" evidence="14">
    <location>
        <begin position="21"/>
        <end position="194"/>
    </location>
</feature>
<dbReference type="GO" id="GO:0006457">
    <property type="term" value="P:protein folding"/>
    <property type="evidence" value="ECO:0007669"/>
    <property type="project" value="TreeGrafter"/>
</dbReference>
<evidence type="ECO:0000256" key="10">
    <source>
        <dbReference type="ARBA" id="ARBA00023235"/>
    </source>
</evidence>
<dbReference type="CDD" id="cd02961">
    <property type="entry name" value="PDI_a_family"/>
    <property type="match status" value="1"/>
</dbReference>
<evidence type="ECO:0000256" key="3">
    <source>
        <dbReference type="ARBA" id="ARBA00006347"/>
    </source>
</evidence>
<evidence type="ECO:0000256" key="9">
    <source>
        <dbReference type="ARBA" id="ARBA00023180"/>
    </source>
</evidence>
<reference evidence="16" key="2">
    <citation type="submission" date="2025-08" db="UniProtKB">
        <authorList>
            <consortium name="RefSeq"/>
        </authorList>
    </citation>
    <scope>IDENTIFICATION</scope>
    <source>
        <tissue evidence="16">Etiolated seedlings</tissue>
    </source>
</reference>
<dbReference type="EC" id="5.3.4.1" evidence="4"/>
<keyword evidence="8" id="KW-1015">Disulfide bond</keyword>
<dbReference type="FunFam" id="3.40.30.10:FF:000201">
    <property type="entry name" value="Protein disulfide isomerase-like 1-5"/>
    <property type="match status" value="1"/>
</dbReference>
<evidence type="ECO:0000259" key="14">
    <source>
        <dbReference type="PROSITE" id="PS51352"/>
    </source>
</evidence>
<evidence type="ECO:0000256" key="1">
    <source>
        <dbReference type="ARBA" id="ARBA00001182"/>
    </source>
</evidence>
<evidence type="ECO:0000256" key="11">
    <source>
        <dbReference type="ARBA" id="ARBA00023284"/>
    </source>
</evidence>
<keyword evidence="6" id="KW-0677">Repeat</keyword>
<dbReference type="SUPFAM" id="SSF52833">
    <property type="entry name" value="Thioredoxin-like"/>
    <property type="match status" value="4"/>
</dbReference>
<dbReference type="InterPro" id="IPR036249">
    <property type="entry name" value="Thioredoxin-like_sf"/>
</dbReference>
<dbReference type="Gene3D" id="3.40.30.10">
    <property type="entry name" value="Glutaredoxin"/>
    <property type="match status" value="4"/>
</dbReference>
<feature type="signal peptide" evidence="13">
    <location>
        <begin position="1"/>
        <end position="24"/>
    </location>
</feature>
<evidence type="ECO:0000313" key="16">
    <source>
        <dbReference type="RefSeq" id="XP_004486741.1"/>
    </source>
</evidence>
<dbReference type="RefSeq" id="XP_004486741.1">
    <property type="nucleotide sequence ID" value="XM_004486684.3"/>
</dbReference>
<keyword evidence="15" id="KW-1185">Reference proteome</keyword>
<comment type="catalytic activity">
    <reaction evidence="1">
        <text>Catalyzes the rearrangement of -S-S- bonds in proteins.</text>
        <dbReference type="EC" id="5.3.4.1"/>
    </reaction>
</comment>
<dbReference type="PaxDb" id="3827-XP_004486741.1"/>
<evidence type="ECO:0000256" key="12">
    <source>
        <dbReference type="ARBA" id="ARBA00054003"/>
    </source>
</evidence>
<dbReference type="PANTHER" id="PTHR18929:SF189">
    <property type="entry name" value="PROTEIN DISULFIDE ISOMERASE-LIKE 1-5-RELATED"/>
    <property type="match status" value="1"/>
</dbReference>
<dbReference type="OrthoDB" id="427280at2759"/>
<dbReference type="GeneID" id="101509542"/>
<gene>
    <name evidence="16" type="primary">LOC101509542</name>
</gene>
<sequence>MLRFIFLSLTLLLFLTFNIIVTKSSELDEFDELLALDEELDRETNLDNSIKFSEAKVLTKAQRIVHELNNDNTKRVINGYEFVLVLGYAPWCSRSAELMPLFAEAANSLNEFGSSLVMAKLDADRYPKPASLLGIKGYPTLLLFVNGTSQPYSGGFTADDIVIWARKKTGTPVIRINTEREAEEFLKKYHSFLIGRFDKFEGPEYEEFVSAAKSDNETQFVEVSKVELAQVLYPDTKPTDNFLGIVKSEPERYTAYEGAFTKDKILEFLSYNKFPLVTKLTEMNSVRVYASPIKHQVFVFANIDDFKNLRDSLQDVARSFKSKIMFIYVDVNDENLAKPFLALFGLEESTNIVVAAFDNGMSSKFLLESKPTRTNIEEFCSNLVQGSISPYFKSQPIPDNTEASVRVIVGKTFDEEILSSEKDVVLEVFTPWCFNCEDTSKQVEKLAKHYKGSSNLIFARIDSSVNEHPKLQVNDYPTLLLYRANDKTNPIKLPTKSSLKELAASINKHVKIKNQVDKDEL</sequence>
<comment type="function">
    <text evidence="12">Acts as a protein-folding catalyst that interacts with nascent polypeptides to catalyze the formation, isomerization, and reduction or oxidation of disulfide bonds.</text>
</comment>
<comment type="subcellular location">
    <subcellularLocation>
        <location evidence="2">Endoplasmic reticulum lumen</location>
    </subcellularLocation>
</comment>
<name>A0A1S2XEK6_CICAR</name>